<dbReference type="OrthoDB" id="160374at2759"/>
<evidence type="ECO:0000313" key="5">
    <source>
        <dbReference type="Proteomes" id="UP000800092"/>
    </source>
</evidence>
<evidence type="ECO:0000313" key="4">
    <source>
        <dbReference type="EMBL" id="KAF2238105.1"/>
    </source>
</evidence>
<dbReference type="PANTHER" id="PTHR15682:SF2">
    <property type="entry name" value="UNHEALTHY RIBOSOME BIOGENESIS PROTEIN 2 HOMOLOG"/>
    <property type="match status" value="1"/>
</dbReference>
<evidence type="ECO:0000256" key="1">
    <source>
        <dbReference type="SAM" id="Coils"/>
    </source>
</evidence>
<dbReference type="GO" id="GO:0042254">
    <property type="term" value="P:ribosome biogenesis"/>
    <property type="evidence" value="ECO:0007669"/>
    <property type="project" value="TreeGrafter"/>
</dbReference>
<feature type="domain" description="Nucleolar 27S pre-rRNA processing Urb2/Npa2 C-terminal" evidence="3">
    <location>
        <begin position="1345"/>
        <end position="1569"/>
    </location>
</feature>
<dbReference type="Proteomes" id="UP000800092">
    <property type="component" value="Unassembled WGS sequence"/>
</dbReference>
<name>A0A6A6HIY4_VIRVR</name>
<keyword evidence="5" id="KW-1185">Reference proteome</keyword>
<dbReference type="EMBL" id="ML991777">
    <property type="protein sequence ID" value="KAF2238105.1"/>
    <property type="molecule type" value="Genomic_DNA"/>
</dbReference>
<dbReference type="GO" id="GO:0005730">
    <property type="term" value="C:nucleolus"/>
    <property type="evidence" value="ECO:0007669"/>
    <property type="project" value="TreeGrafter"/>
</dbReference>
<gene>
    <name evidence="4" type="ORF">EV356DRAFT_529594</name>
</gene>
<keyword evidence="1" id="KW-0175">Coiled coil</keyword>
<protein>
    <recommendedName>
        <fullName evidence="3">Nucleolar 27S pre-rRNA processing Urb2/Npa2 C-terminal domain-containing protein</fullName>
    </recommendedName>
</protein>
<dbReference type="InterPro" id="IPR052609">
    <property type="entry name" value="Ribosome_Biogenesis_Reg"/>
</dbReference>
<evidence type="ECO:0000256" key="2">
    <source>
        <dbReference type="SAM" id="MobiDB-lite"/>
    </source>
</evidence>
<proteinExistence type="predicted"/>
<accession>A0A6A6HIY4</accession>
<feature type="compositionally biased region" description="Basic and acidic residues" evidence="2">
    <location>
        <begin position="144"/>
        <end position="157"/>
    </location>
</feature>
<organism evidence="4 5">
    <name type="scientific">Viridothelium virens</name>
    <name type="common">Speckled blister lichen</name>
    <name type="synonym">Trypethelium virens</name>
    <dbReference type="NCBI Taxonomy" id="1048519"/>
    <lineage>
        <taxon>Eukaryota</taxon>
        <taxon>Fungi</taxon>
        <taxon>Dikarya</taxon>
        <taxon>Ascomycota</taxon>
        <taxon>Pezizomycotina</taxon>
        <taxon>Dothideomycetes</taxon>
        <taxon>Dothideomycetes incertae sedis</taxon>
        <taxon>Trypetheliales</taxon>
        <taxon>Trypetheliaceae</taxon>
        <taxon>Viridothelium</taxon>
    </lineage>
</organism>
<feature type="region of interest" description="Disordered" evidence="2">
    <location>
        <begin position="144"/>
        <end position="173"/>
    </location>
</feature>
<evidence type="ECO:0000259" key="3">
    <source>
        <dbReference type="Pfam" id="PF10441"/>
    </source>
</evidence>
<dbReference type="PANTHER" id="PTHR15682">
    <property type="entry name" value="UNHEALTHY RIBOSOME BIOGENESIS PROTEIN 2 HOMOLOG"/>
    <property type="match status" value="1"/>
</dbReference>
<feature type="coiled-coil region" evidence="1">
    <location>
        <begin position="18"/>
        <end position="45"/>
    </location>
</feature>
<dbReference type="Pfam" id="PF10441">
    <property type="entry name" value="Urb2"/>
    <property type="match status" value="1"/>
</dbReference>
<sequence>MENEQPQPIKSTLDSQQHQFSLQKLNTLENENEDFQSRLARIAAATRLPYSILETDSPGSVELVSHQRHYARLEWVLRWLLDKLQSQEAVGSEASASPQVWRCLRTLCQCLPRSRIVHQLISYNILSALEKSLSQTCSMLDNLQKDHGSEDREDRTHLGKRKRTESIDGDTGPVLQSAVQKPVEVFLAIVGFLESFNVLFQDDSSNGAPPVHEQIKSVVRGIDFQASDLLRNWLQCVNAVVQNAAISLPIWREDAQWHWIRPILPIWECQKSNASTALFCKTCLVPASVLLVTLGRELENRISFHPTSIGATPKYFTTTDVDTLKATLVNLEQLLAKHVFRPMHARIATPVSKVSHAKGLPMSTVDSESDESKLKRSIERLDLMLAPLLEASGQASPNSLNSEFVRQAIPRLLDIGVRSFRPIRSTKSDALWPEAVFTALGHCIGVLTSEEGTSGFQADSVSLMITMLQTLSNRSMILTTNTLAKIVERYSNLLGSESNVDDVQTPIHWDLVATVLHQDADVFLPVESVQCKLLATQREIPEALLDHLSKLGDTVEEVGSTDTSEVGLKGKRSEIVDNVVSPFLRAYAQRRMLDKFLQALPRLVQGSYSSLGVAYLTEGESENFDGWLLWEDTRVAAALRPLVENHLSPNQVSRLIDRFLELMLVVIKDNEDKASDTIGELEITSSVSTGLLLIKLIIEALESNDYQDQLLSQFSLIQSNLLKLLQIQNIKKLKARWLTWRILSHTSPILFRARSPSVQEQFGADATEATSVQLAISECSVNGERNHNHTVAYEALSFLACLLQEEVVSQRHIQELESCLSLAADFATNSFSSADDNAHAPQIQWSGQPQSIRNPQQLALAFSCVLAKYPAAFQLVRPSSRQALVQQLYNAIPVSERDRSEDGKTGVNLSMIWRSLEKYAIHSAPHTIREEFLDVLGSHARSNPSQESDNSMDAHKALAATKDHQRIPLLVLKRGRREQLLNLVSKQLLQRPENDSADPRTHEYLAFMLRLMQIPNATADLSTDYMTLWGIADMIDRYQDVGQSAYNNILDELEELGRLVLSHHLSTIEQNRSRQYLTDSHRHAVELLKDKMTTSFKLGTQRLLSVSFTVWDDPKWTKELAPPPGESQSISRAYFSMLLDVFQTGRATSAGPLRKATLRAVFRAALKLPAAMIDSCNIEGPDSSSRLPSLDHAISEWSAESVEKQCDSGTEHDLQALAFQCLAKHKSSRSRDIAGEDDLDIGNVKNALALLRNNSGVHDRLHILDAFKVWLERLDIQQKYKVLQELHVPRDGPLSNQSSLLPVFIKSLELDKEGSSQLAIESQALLPLSCASLMKVKDVQTFSELSDCILMMLREKRWLISQYGLDTLISTLIAFVAPAGPPLPAESGRLVYRRLCDMVQAAINRHRAKFGGRFHLLLPLLSALLAALFIPDIRSYSSYMRKPAWLTHGTTALGGEEGAAFASVLTSLCDPTVSSVTTRKSQREHRGLVDETRKARAYAGQYMQGVLMEFCRAQLRGRLQPQVRRRLMPGLYATIAVVSEDGLRAMNASMDSSTRALWKSLYDDWRRFGVSREQ</sequence>
<reference evidence="4" key="1">
    <citation type="journal article" date="2020" name="Stud. Mycol.">
        <title>101 Dothideomycetes genomes: a test case for predicting lifestyles and emergence of pathogens.</title>
        <authorList>
            <person name="Haridas S."/>
            <person name="Albert R."/>
            <person name="Binder M."/>
            <person name="Bloem J."/>
            <person name="Labutti K."/>
            <person name="Salamov A."/>
            <person name="Andreopoulos B."/>
            <person name="Baker S."/>
            <person name="Barry K."/>
            <person name="Bills G."/>
            <person name="Bluhm B."/>
            <person name="Cannon C."/>
            <person name="Castanera R."/>
            <person name="Culley D."/>
            <person name="Daum C."/>
            <person name="Ezra D."/>
            <person name="Gonzalez J."/>
            <person name="Henrissat B."/>
            <person name="Kuo A."/>
            <person name="Liang C."/>
            <person name="Lipzen A."/>
            <person name="Lutzoni F."/>
            <person name="Magnuson J."/>
            <person name="Mondo S."/>
            <person name="Nolan M."/>
            <person name="Ohm R."/>
            <person name="Pangilinan J."/>
            <person name="Park H.-J."/>
            <person name="Ramirez L."/>
            <person name="Alfaro M."/>
            <person name="Sun H."/>
            <person name="Tritt A."/>
            <person name="Yoshinaga Y."/>
            <person name="Zwiers L.-H."/>
            <person name="Turgeon B."/>
            <person name="Goodwin S."/>
            <person name="Spatafora J."/>
            <person name="Crous P."/>
            <person name="Grigoriev I."/>
        </authorList>
    </citation>
    <scope>NUCLEOTIDE SEQUENCE</scope>
    <source>
        <strain evidence="4">Tuck. ex Michener</strain>
    </source>
</reference>
<dbReference type="InterPro" id="IPR018849">
    <property type="entry name" value="Urb2/Npa2_C"/>
</dbReference>